<sequence>MACPPTHIKFQLRRATGASWNSTNPVLQSGEPGFDITTNQLKIGDGVTPWRLLPYLPSSQGPTGPTGPAGPSIVFDGGNPCQNYSYGPVLDCGSVV</sequence>
<protein>
    <recommendedName>
        <fullName evidence="1">Major tropism determinant N-terminal domain-containing protein</fullName>
    </recommendedName>
</protein>
<evidence type="ECO:0000313" key="2">
    <source>
        <dbReference type="EMBL" id="QHT30890.1"/>
    </source>
</evidence>
<dbReference type="AlphaFoldDB" id="A0A6C0ERG2"/>
<accession>A0A6C0ERG2</accession>
<dbReference type="Pfam" id="PF18454">
    <property type="entry name" value="Mtd_N"/>
    <property type="match status" value="1"/>
</dbReference>
<name>A0A6C0ERG2_9ZZZZ</name>
<dbReference type="SUPFAM" id="SSF69349">
    <property type="entry name" value="Phage fibre proteins"/>
    <property type="match status" value="1"/>
</dbReference>
<organism evidence="2">
    <name type="scientific">viral metagenome</name>
    <dbReference type="NCBI Taxonomy" id="1070528"/>
    <lineage>
        <taxon>unclassified sequences</taxon>
        <taxon>metagenomes</taxon>
        <taxon>organismal metagenomes</taxon>
    </lineage>
</organism>
<evidence type="ECO:0000259" key="1">
    <source>
        <dbReference type="Pfam" id="PF18454"/>
    </source>
</evidence>
<proteinExistence type="predicted"/>
<dbReference type="InterPro" id="IPR041352">
    <property type="entry name" value="Mtd_N"/>
</dbReference>
<feature type="domain" description="Major tropism determinant N-terminal" evidence="1">
    <location>
        <begin position="11"/>
        <end position="48"/>
    </location>
</feature>
<reference evidence="2" key="1">
    <citation type="journal article" date="2020" name="Nature">
        <title>Giant virus diversity and host interactions through global metagenomics.</title>
        <authorList>
            <person name="Schulz F."/>
            <person name="Roux S."/>
            <person name="Paez-Espino D."/>
            <person name="Jungbluth S."/>
            <person name="Walsh D.A."/>
            <person name="Denef V.J."/>
            <person name="McMahon K.D."/>
            <person name="Konstantinidis K.T."/>
            <person name="Eloe-Fadrosh E.A."/>
            <person name="Kyrpides N.C."/>
            <person name="Woyke T."/>
        </authorList>
    </citation>
    <scope>NUCLEOTIDE SEQUENCE</scope>
    <source>
        <strain evidence="2">GVMAG-M-3300009151-50</strain>
    </source>
</reference>
<dbReference type="EMBL" id="MN738913">
    <property type="protein sequence ID" value="QHT30890.1"/>
    <property type="molecule type" value="Genomic_DNA"/>
</dbReference>